<accession>A0A4R6RWK3</accession>
<evidence type="ECO:0000256" key="1">
    <source>
        <dbReference type="SAM" id="MobiDB-lite"/>
    </source>
</evidence>
<reference evidence="2 3" key="1">
    <citation type="submission" date="2019-03" db="EMBL/GenBank/DDBJ databases">
        <title>Genomic Encyclopedia of Type Strains, Phase IV (KMG-IV): sequencing the most valuable type-strain genomes for metagenomic binning, comparative biology and taxonomic classification.</title>
        <authorList>
            <person name="Goeker M."/>
        </authorList>
    </citation>
    <scope>NUCLEOTIDE SEQUENCE [LARGE SCALE GENOMIC DNA]</scope>
    <source>
        <strain evidence="2 3">DSM 45361</strain>
    </source>
</reference>
<feature type="region of interest" description="Disordered" evidence="1">
    <location>
        <begin position="33"/>
        <end position="60"/>
    </location>
</feature>
<dbReference type="InterPro" id="IPR006311">
    <property type="entry name" value="TAT_signal"/>
</dbReference>
<name>A0A4R6RWK3_LABRH</name>
<organism evidence="2 3">
    <name type="scientific">Labedaea rhizosphaerae</name>
    <dbReference type="NCBI Taxonomy" id="598644"/>
    <lineage>
        <taxon>Bacteria</taxon>
        <taxon>Bacillati</taxon>
        <taxon>Actinomycetota</taxon>
        <taxon>Actinomycetes</taxon>
        <taxon>Pseudonocardiales</taxon>
        <taxon>Pseudonocardiaceae</taxon>
        <taxon>Labedaea</taxon>
    </lineage>
</organism>
<dbReference type="PROSITE" id="PS51257">
    <property type="entry name" value="PROKAR_LIPOPROTEIN"/>
    <property type="match status" value="1"/>
</dbReference>
<dbReference type="PROSITE" id="PS51318">
    <property type="entry name" value="TAT"/>
    <property type="match status" value="1"/>
</dbReference>
<dbReference type="Proteomes" id="UP000295444">
    <property type="component" value="Unassembled WGS sequence"/>
</dbReference>
<comment type="caution">
    <text evidence="2">The sequence shown here is derived from an EMBL/GenBank/DDBJ whole genome shotgun (WGS) entry which is preliminary data.</text>
</comment>
<evidence type="ECO:0008006" key="4">
    <source>
        <dbReference type="Google" id="ProtNLM"/>
    </source>
</evidence>
<sequence>MRTDGDAPPERVTRRAVLLGGAAVLLSGCGSSTAPPARPVAGTSQVRQPPPPPAAPAKPGVLDQRMLVGFCGAPGSPALGRMTGDLRAAGARLMRQIGGFPRQHHPFGPVVELIATTVQAAPGADGQYRTRASAATVRRYLDQARRMKGTLLLNVQPGRAAFLPEVRAYERWLREPDVGIALDPEWAVDGDQVPGREFGHTTGAELDQVARYLSGLAKRHDLPPRLMIYHQLASRIVRGESALRAHDGVSMVKVVDGIGSPAAKKATWRRLMKTKPKHVAAGFKLFYDEDTRHGQPLMTPAQVMALRPTPAYVVYE</sequence>
<proteinExistence type="predicted"/>
<protein>
    <recommendedName>
        <fullName evidence="4">Lipoprotein</fullName>
    </recommendedName>
</protein>
<dbReference type="OrthoDB" id="9812120at2"/>
<dbReference type="AlphaFoldDB" id="A0A4R6RWK3"/>
<keyword evidence="3" id="KW-1185">Reference proteome</keyword>
<evidence type="ECO:0000313" key="3">
    <source>
        <dbReference type="Proteomes" id="UP000295444"/>
    </source>
</evidence>
<evidence type="ECO:0000313" key="2">
    <source>
        <dbReference type="EMBL" id="TDP91184.1"/>
    </source>
</evidence>
<gene>
    <name evidence="2" type="ORF">EV186_109176</name>
</gene>
<dbReference type="EMBL" id="SNXZ01000009">
    <property type="protein sequence ID" value="TDP91184.1"/>
    <property type="molecule type" value="Genomic_DNA"/>
</dbReference>